<comment type="similarity">
    <text evidence="2">Belongs to the class-I pyridoxal-phosphate-dependent aminotransferase family.</text>
</comment>
<comment type="catalytic activity">
    <reaction evidence="7">
        <text>L-aspartate + 2-oxoglutarate = oxaloacetate + L-glutamate</text>
        <dbReference type="Rhea" id="RHEA:21824"/>
        <dbReference type="ChEBI" id="CHEBI:16452"/>
        <dbReference type="ChEBI" id="CHEBI:16810"/>
        <dbReference type="ChEBI" id="CHEBI:29985"/>
        <dbReference type="ChEBI" id="CHEBI:29991"/>
        <dbReference type="EC" id="2.6.1.1"/>
    </reaction>
</comment>
<keyword evidence="5 7" id="KW-0808">Transferase</keyword>
<evidence type="ECO:0000256" key="3">
    <source>
        <dbReference type="ARBA" id="ARBA00011738"/>
    </source>
</evidence>
<gene>
    <name evidence="9" type="primary">AAT2_1</name>
    <name evidence="9" type="ORF">LTR69_009602</name>
</gene>
<evidence type="ECO:0000256" key="1">
    <source>
        <dbReference type="ARBA" id="ARBA00001933"/>
    </source>
</evidence>
<evidence type="ECO:0000256" key="6">
    <source>
        <dbReference type="ARBA" id="ARBA00022898"/>
    </source>
</evidence>
<keyword evidence="6" id="KW-0663">Pyridoxal phosphate</keyword>
<reference evidence="9 10" key="1">
    <citation type="submission" date="2023-08" db="EMBL/GenBank/DDBJ databases">
        <title>Black Yeasts Isolated from many extreme environments.</title>
        <authorList>
            <person name="Coleine C."/>
            <person name="Stajich J.E."/>
            <person name="Selbmann L."/>
        </authorList>
    </citation>
    <scope>NUCLEOTIDE SEQUENCE [LARGE SCALE GENOMIC DNA]</scope>
    <source>
        <strain evidence="9 10">CCFEE 6328</strain>
    </source>
</reference>
<organism evidence="9 10">
    <name type="scientific">Exophiala sideris</name>
    <dbReference type="NCBI Taxonomy" id="1016849"/>
    <lineage>
        <taxon>Eukaryota</taxon>
        <taxon>Fungi</taxon>
        <taxon>Dikarya</taxon>
        <taxon>Ascomycota</taxon>
        <taxon>Pezizomycotina</taxon>
        <taxon>Eurotiomycetes</taxon>
        <taxon>Chaetothyriomycetidae</taxon>
        <taxon>Chaetothyriales</taxon>
        <taxon>Herpotrichiellaceae</taxon>
        <taxon>Exophiala</taxon>
    </lineage>
</organism>
<comment type="miscellaneous">
    <text evidence="7">In eukaryotes there are cytoplasmic, mitochondrial and chloroplastic isozymes.</text>
</comment>
<dbReference type="InterPro" id="IPR000796">
    <property type="entry name" value="Asp_trans"/>
</dbReference>
<dbReference type="Gene3D" id="3.40.640.10">
    <property type="entry name" value="Type I PLP-dependent aspartate aminotransferase-like (Major domain)"/>
    <property type="match status" value="1"/>
</dbReference>
<dbReference type="EMBL" id="JAVRRF010000027">
    <property type="protein sequence ID" value="KAK5053032.1"/>
    <property type="molecule type" value="Genomic_DNA"/>
</dbReference>
<sequence length="214" mass="23645">MKEKDLFPLFDAAYLGFKSGNIEEDAFAIRHFVNDLGMEAAIAISFAKNMGLYGERVGCTMFVTKSEEIALNVESVMEKVQRSEISNPPAFGAKIAAEILSDPRLRKLWYADLQTMSSRIAKMRANLYASLVEYGAPGVWDHIIQQSGMFAFVGLSPKTVIELRERYHIYMADNSRISIAGLTDANVAYVARAIAECLRTPQDSSAPSQPGAHL</sequence>
<keyword evidence="10" id="KW-1185">Reference proteome</keyword>
<comment type="subunit">
    <text evidence="3 7">Homodimer.</text>
</comment>
<comment type="caution">
    <text evidence="9">The sequence shown here is derived from an EMBL/GenBank/DDBJ whole genome shotgun (WGS) entry which is preliminary data.</text>
</comment>
<evidence type="ECO:0000256" key="7">
    <source>
        <dbReference type="RuleBase" id="RU000480"/>
    </source>
</evidence>
<dbReference type="PANTHER" id="PTHR11879:SF55">
    <property type="entry name" value="GLUTAMATE OXALOACETATE TRANSAMINASE 1, ISOFORM B"/>
    <property type="match status" value="1"/>
</dbReference>
<accession>A0ABR0J033</accession>
<evidence type="ECO:0000259" key="8">
    <source>
        <dbReference type="Pfam" id="PF00155"/>
    </source>
</evidence>
<evidence type="ECO:0000256" key="2">
    <source>
        <dbReference type="ARBA" id="ARBA00007441"/>
    </source>
</evidence>
<protein>
    <recommendedName>
        <fullName evidence="7">Aspartate aminotransferase</fullName>
        <ecNumber evidence="7">2.6.1.1</ecNumber>
    </recommendedName>
</protein>
<dbReference type="InterPro" id="IPR004839">
    <property type="entry name" value="Aminotransferase_I/II_large"/>
</dbReference>
<proteinExistence type="inferred from homology"/>
<dbReference type="Gene3D" id="3.90.1150.10">
    <property type="entry name" value="Aspartate Aminotransferase, domain 1"/>
    <property type="match status" value="1"/>
</dbReference>
<keyword evidence="4 7" id="KW-0032">Aminotransferase</keyword>
<dbReference type="InterPro" id="IPR015422">
    <property type="entry name" value="PyrdxlP-dep_Trfase_small"/>
</dbReference>
<dbReference type="PRINTS" id="PR00799">
    <property type="entry name" value="TRANSAMINASE"/>
</dbReference>
<dbReference type="InterPro" id="IPR015424">
    <property type="entry name" value="PyrdxlP-dep_Trfase"/>
</dbReference>
<evidence type="ECO:0000256" key="4">
    <source>
        <dbReference type="ARBA" id="ARBA00022576"/>
    </source>
</evidence>
<dbReference type="InterPro" id="IPR004838">
    <property type="entry name" value="NHTrfase_class1_PyrdxlP-BS"/>
</dbReference>
<evidence type="ECO:0000313" key="9">
    <source>
        <dbReference type="EMBL" id="KAK5053032.1"/>
    </source>
</evidence>
<evidence type="ECO:0000256" key="5">
    <source>
        <dbReference type="ARBA" id="ARBA00022679"/>
    </source>
</evidence>
<evidence type="ECO:0000313" key="10">
    <source>
        <dbReference type="Proteomes" id="UP001345691"/>
    </source>
</evidence>
<dbReference type="Pfam" id="PF00155">
    <property type="entry name" value="Aminotran_1_2"/>
    <property type="match status" value="1"/>
</dbReference>
<dbReference type="PANTHER" id="PTHR11879">
    <property type="entry name" value="ASPARTATE AMINOTRANSFERASE"/>
    <property type="match status" value="1"/>
</dbReference>
<comment type="cofactor">
    <cofactor evidence="1">
        <name>pyridoxal 5'-phosphate</name>
        <dbReference type="ChEBI" id="CHEBI:597326"/>
    </cofactor>
</comment>
<dbReference type="GO" id="GO:0004069">
    <property type="term" value="F:L-aspartate:2-oxoglutarate aminotransferase activity"/>
    <property type="evidence" value="ECO:0007669"/>
    <property type="project" value="UniProtKB-EC"/>
</dbReference>
<dbReference type="InterPro" id="IPR015421">
    <property type="entry name" value="PyrdxlP-dep_Trfase_major"/>
</dbReference>
<feature type="domain" description="Aminotransferase class I/classII large" evidence="8">
    <location>
        <begin position="2"/>
        <end position="194"/>
    </location>
</feature>
<dbReference type="EC" id="2.6.1.1" evidence="7"/>
<dbReference type="PROSITE" id="PS00105">
    <property type="entry name" value="AA_TRANSFER_CLASS_1"/>
    <property type="match status" value="1"/>
</dbReference>
<name>A0ABR0J033_9EURO</name>
<dbReference type="SUPFAM" id="SSF53383">
    <property type="entry name" value="PLP-dependent transferases"/>
    <property type="match status" value="1"/>
</dbReference>
<dbReference type="Proteomes" id="UP001345691">
    <property type="component" value="Unassembled WGS sequence"/>
</dbReference>